<dbReference type="Proteomes" id="UP000799776">
    <property type="component" value="Unassembled WGS sequence"/>
</dbReference>
<dbReference type="OrthoDB" id="6365676at2759"/>
<organism evidence="1 2">
    <name type="scientific">Saccharata proteae CBS 121410</name>
    <dbReference type="NCBI Taxonomy" id="1314787"/>
    <lineage>
        <taxon>Eukaryota</taxon>
        <taxon>Fungi</taxon>
        <taxon>Dikarya</taxon>
        <taxon>Ascomycota</taxon>
        <taxon>Pezizomycotina</taxon>
        <taxon>Dothideomycetes</taxon>
        <taxon>Dothideomycetes incertae sedis</taxon>
        <taxon>Botryosphaeriales</taxon>
        <taxon>Saccharataceae</taxon>
        <taxon>Saccharata</taxon>
    </lineage>
</organism>
<evidence type="ECO:0000313" key="2">
    <source>
        <dbReference type="Proteomes" id="UP000799776"/>
    </source>
</evidence>
<keyword evidence="2" id="KW-1185">Reference proteome</keyword>
<evidence type="ECO:0008006" key="3">
    <source>
        <dbReference type="Google" id="ProtNLM"/>
    </source>
</evidence>
<gene>
    <name evidence="1" type="ORF">K490DRAFT_54859</name>
</gene>
<reference evidence="1" key="1">
    <citation type="journal article" date="2020" name="Stud. Mycol.">
        <title>101 Dothideomycetes genomes: a test case for predicting lifestyles and emergence of pathogens.</title>
        <authorList>
            <person name="Haridas S."/>
            <person name="Albert R."/>
            <person name="Binder M."/>
            <person name="Bloem J."/>
            <person name="Labutti K."/>
            <person name="Salamov A."/>
            <person name="Andreopoulos B."/>
            <person name="Baker S."/>
            <person name="Barry K."/>
            <person name="Bills G."/>
            <person name="Bluhm B."/>
            <person name="Cannon C."/>
            <person name="Castanera R."/>
            <person name="Culley D."/>
            <person name="Daum C."/>
            <person name="Ezra D."/>
            <person name="Gonzalez J."/>
            <person name="Henrissat B."/>
            <person name="Kuo A."/>
            <person name="Liang C."/>
            <person name="Lipzen A."/>
            <person name="Lutzoni F."/>
            <person name="Magnuson J."/>
            <person name="Mondo S."/>
            <person name="Nolan M."/>
            <person name="Ohm R."/>
            <person name="Pangilinan J."/>
            <person name="Park H.-J."/>
            <person name="Ramirez L."/>
            <person name="Alfaro M."/>
            <person name="Sun H."/>
            <person name="Tritt A."/>
            <person name="Yoshinaga Y."/>
            <person name="Zwiers L.-H."/>
            <person name="Turgeon B."/>
            <person name="Goodwin S."/>
            <person name="Spatafora J."/>
            <person name="Crous P."/>
            <person name="Grigoriev I."/>
        </authorList>
    </citation>
    <scope>NUCLEOTIDE SEQUENCE</scope>
    <source>
        <strain evidence="1">CBS 121410</strain>
    </source>
</reference>
<evidence type="ECO:0000313" key="1">
    <source>
        <dbReference type="EMBL" id="KAF2089233.1"/>
    </source>
</evidence>
<dbReference type="EMBL" id="ML978714">
    <property type="protein sequence ID" value="KAF2089233.1"/>
    <property type="molecule type" value="Genomic_DNA"/>
</dbReference>
<sequence length="249" mass="28592">MAPHLPIEVVLNIVECMLPSSDAEVALEASHCLTRTLISLALTSRATYSIATRSLYTHCLFIDSSDRLSLLLRSLRDLIRSPGSFSSTLPHVDVRRCLQQLYLAPFMAGELDVLTAKRIYWLFSYMRLTLRRLVIDMPLRALSPENDRMRVRPILRDAFELLRNLEEFVSARDDLYLATEGFHFMGSDPHEPPVWWQWTSLRRLALYDVDFESPVFQANIKKLKVLEDLVMDGARLSTSFIADTALQVF</sequence>
<name>A0A6A5YCJ2_9PEZI</name>
<accession>A0A6A5YCJ2</accession>
<proteinExistence type="predicted"/>
<dbReference type="AlphaFoldDB" id="A0A6A5YCJ2"/>
<protein>
    <recommendedName>
        <fullName evidence="3">F-box domain-containing protein</fullName>
    </recommendedName>
</protein>